<dbReference type="Gramene" id="LPERR07G02320.1">
    <property type="protein sequence ID" value="LPERR07G02320.1"/>
    <property type="gene ID" value="LPERR07G02320"/>
</dbReference>
<evidence type="ECO:0000313" key="3">
    <source>
        <dbReference type="EnsemblPlants" id="LPERR07G02320.1"/>
    </source>
</evidence>
<sequence>MLVMINVHRLNIVHMMLRMRVHGCTLMEQCIVDVNDALLAVVLHIWRGIKVATGSVSKIESTDASSKSRSVECYTCGGRGHYMRDCPNQKKNSEAERIDYTHAAGYPDVDDPTMYDDVEPTKGLSMLAREVKCDGSVVAAKGQRSIYFNPSAKFRTKYAS</sequence>
<dbReference type="InterPro" id="IPR001878">
    <property type="entry name" value="Znf_CCHC"/>
</dbReference>
<name>A0A0D9WVC3_9ORYZ</name>
<accession>A0A0D9WVC3</accession>
<dbReference type="SUPFAM" id="SSF57756">
    <property type="entry name" value="Retrovirus zinc finger-like domains"/>
    <property type="match status" value="1"/>
</dbReference>
<dbReference type="SMART" id="SM00343">
    <property type="entry name" value="ZnF_C2HC"/>
    <property type="match status" value="1"/>
</dbReference>
<dbReference type="Gene3D" id="4.10.60.10">
    <property type="entry name" value="Zinc finger, CCHC-type"/>
    <property type="match status" value="1"/>
</dbReference>
<dbReference type="PROSITE" id="PS50158">
    <property type="entry name" value="ZF_CCHC"/>
    <property type="match status" value="1"/>
</dbReference>
<protein>
    <recommendedName>
        <fullName evidence="2">CCHC-type domain-containing protein</fullName>
    </recommendedName>
</protein>
<dbReference type="Pfam" id="PF00098">
    <property type="entry name" value="zf-CCHC"/>
    <property type="match status" value="1"/>
</dbReference>
<reference evidence="4" key="2">
    <citation type="submission" date="2013-12" db="EMBL/GenBank/DDBJ databases">
        <authorList>
            <person name="Yu Y."/>
            <person name="Lee S."/>
            <person name="de Baynast K."/>
            <person name="Wissotski M."/>
            <person name="Liu L."/>
            <person name="Talag J."/>
            <person name="Goicoechea J."/>
            <person name="Angelova A."/>
            <person name="Jetty R."/>
            <person name="Kudrna D."/>
            <person name="Golser W."/>
            <person name="Rivera L."/>
            <person name="Zhang J."/>
            <person name="Wing R."/>
        </authorList>
    </citation>
    <scope>NUCLEOTIDE SEQUENCE</scope>
</reference>
<dbReference type="AlphaFoldDB" id="A0A0D9WVC3"/>
<evidence type="ECO:0000256" key="1">
    <source>
        <dbReference type="PROSITE-ProRule" id="PRU00047"/>
    </source>
</evidence>
<keyword evidence="4" id="KW-1185">Reference proteome</keyword>
<dbReference type="HOGENOM" id="CLU_1654687_0_0_1"/>
<evidence type="ECO:0000259" key="2">
    <source>
        <dbReference type="PROSITE" id="PS50158"/>
    </source>
</evidence>
<keyword evidence="1" id="KW-0862">Zinc</keyword>
<proteinExistence type="predicted"/>
<dbReference type="EnsemblPlants" id="LPERR07G02320.1">
    <property type="protein sequence ID" value="LPERR07G02320.1"/>
    <property type="gene ID" value="LPERR07G02320"/>
</dbReference>
<dbReference type="GO" id="GO:0003676">
    <property type="term" value="F:nucleic acid binding"/>
    <property type="evidence" value="ECO:0007669"/>
    <property type="project" value="InterPro"/>
</dbReference>
<dbReference type="GO" id="GO:0008270">
    <property type="term" value="F:zinc ion binding"/>
    <property type="evidence" value="ECO:0007669"/>
    <property type="project" value="UniProtKB-KW"/>
</dbReference>
<keyword evidence="1" id="KW-0479">Metal-binding</keyword>
<feature type="domain" description="CCHC-type" evidence="2">
    <location>
        <begin position="73"/>
        <end position="88"/>
    </location>
</feature>
<dbReference type="Proteomes" id="UP000032180">
    <property type="component" value="Chromosome 7"/>
</dbReference>
<organism evidence="3 4">
    <name type="scientific">Leersia perrieri</name>
    <dbReference type="NCBI Taxonomy" id="77586"/>
    <lineage>
        <taxon>Eukaryota</taxon>
        <taxon>Viridiplantae</taxon>
        <taxon>Streptophyta</taxon>
        <taxon>Embryophyta</taxon>
        <taxon>Tracheophyta</taxon>
        <taxon>Spermatophyta</taxon>
        <taxon>Magnoliopsida</taxon>
        <taxon>Liliopsida</taxon>
        <taxon>Poales</taxon>
        <taxon>Poaceae</taxon>
        <taxon>BOP clade</taxon>
        <taxon>Oryzoideae</taxon>
        <taxon>Oryzeae</taxon>
        <taxon>Oryzinae</taxon>
        <taxon>Leersia</taxon>
    </lineage>
</organism>
<evidence type="ECO:0000313" key="4">
    <source>
        <dbReference type="Proteomes" id="UP000032180"/>
    </source>
</evidence>
<reference evidence="3 4" key="1">
    <citation type="submission" date="2012-08" db="EMBL/GenBank/DDBJ databases">
        <title>Oryza genome evolution.</title>
        <authorList>
            <person name="Wing R.A."/>
        </authorList>
    </citation>
    <scope>NUCLEOTIDE SEQUENCE</scope>
</reference>
<dbReference type="InterPro" id="IPR036875">
    <property type="entry name" value="Znf_CCHC_sf"/>
</dbReference>
<keyword evidence="1" id="KW-0863">Zinc-finger</keyword>
<reference evidence="3" key="3">
    <citation type="submission" date="2015-04" db="UniProtKB">
        <authorList>
            <consortium name="EnsemblPlants"/>
        </authorList>
    </citation>
    <scope>IDENTIFICATION</scope>
</reference>